<evidence type="ECO:0000256" key="9">
    <source>
        <dbReference type="SAM" id="Phobius"/>
    </source>
</evidence>
<accession>A0A150GZ20</accession>
<comment type="similarity">
    <text evidence="2">Belongs to the V-ATPase e1/e2 subunit family.</text>
</comment>
<keyword evidence="5" id="KW-0375">Hydrogen ion transport</keyword>
<gene>
    <name evidence="10" type="ORF">GPECTOR_3g304</name>
</gene>
<dbReference type="STRING" id="33097.A0A150GZ20"/>
<evidence type="ECO:0000256" key="6">
    <source>
        <dbReference type="ARBA" id="ARBA00022989"/>
    </source>
</evidence>
<dbReference type="GO" id="GO:0012505">
    <property type="term" value="C:endomembrane system"/>
    <property type="evidence" value="ECO:0007669"/>
    <property type="project" value="UniProtKB-SubCell"/>
</dbReference>
<reference evidence="11" key="1">
    <citation type="journal article" date="2016" name="Nat. Commun.">
        <title>The Gonium pectorale genome demonstrates co-option of cell cycle regulation during the evolution of multicellularity.</title>
        <authorList>
            <person name="Hanschen E.R."/>
            <person name="Marriage T.N."/>
            <person name="Ferris P.J."/>
            <person name="Hamaji T."/>
            <person name="Toyoda A."/>
            <person name="Fujiyama A."/>
            <person name="Neme R."/>
            <person name="Noguchi H."/>
            <person name="Minakuchi Y."/>
            <person name="Suzuki M."/>
            <person name="Kawai-Toyooka H."/>
            <person name="Smith D.R."/>
            <person name="Sparks H."/>
            <person name="Anderson J."/>
            <person name="Bakaric R."/>
            <person name="Luria V."/>
            <person name="Karger A."/>
            <person name="Kirschner M.W."/>
            <person name="Durand P.M."/>
            <person name="Michod R.E."/>
            <person name="Nozaki H."/>
            <person name="Olson B.J."/>
        </authorList>
    </citation>
    <scope>NUCLEOTIDE SEQUENCE [LARGE SCALE GENOMIC DNA]</scope>
    <source>
        <strain evidence="11">NIES-2863</strain>
    </source>
</reference>
<evidence type="ECO:0000256" key="3">
    <source>
        <dbReference type="ARBA" id="ARBA00022448"/>
    </source>
</evidence>
<evidence type="ECO:0000313" key="10">
    <source>
        <dbReference type="EMBL" id="KXZ55156.1"/>
    </source>
</evidence>
<dbReference type="Pfam" id="PF05493">
    <property type="entry name" value="ATP_synt_H"/>
    <property type="match status" value="1"/>
</dbReference>
<dbReference type="PANTHER" id="PTHR12263:SF0">
    <property type="entry name" value="V-TYPE PROTON ATPASE SUBUNIT"/>
    <property type="match status" value="1"/>
</dbReference>
<dbReference type="GO" id="GO:0033179">
    <property type="term" value="C:proton-transporting V-type ATPase, V0 domain"/>
    <property type="evidence" value="ECO:0007669"/>
    <property type="project" value="InterPro"/>
</dbReference>
<keyword evidence="11" id="KW-1185">Reference proteome</keyword>
<keyword evidence="8 9" id="KW-0472">Membrane</keyword>
<name>A0A150GZ20_GONPE</name>
<evidence type="ECO:0000256" key="5">
    <source>
        <dbReference type="ARBA" id="ARBA00022781"/>
    </source>
</evidence>
<keyword evidence="6 9" id="KW-1133">Transmembrane helix</keyword>
<dbReference type="EMBL" id="LSYV01000004">
    <property type="protein sequence ID" value="KXZ55156.1"/>
    <property type="molecule type" value="Genomic_DNA"/>
</dbReference>
<feature type="transmembrane region" description="Helical" evidence="9">
    <location>
        <begin position="32"/>
        <end position="54"/>
    </location>
</feature>
<keyword evidence="3" id="KW-0813">Transport</keyword>
<dbReference type="OrthoDB" id="1508846at2759"/>
<keyword evidence="7" id="KW-0406">Ion transport</keyword>
<evidence type="ECO:0000256" key="4">
    <source>
        <dbReference type="ARBA" id="ARBA00022692"/>
    </source>
</evidence>
<evidence type="ECO:0000256" key="1">
    <source>
        <dbReference type="ARBA" id="ARBA00004127"/>
    </source>
</evidence>
<keyword evidence="4 9" id="KW-0812">Transmembrane</keyword>
<sequence>MGFWLGTLVFFLIQIVVTGCVNWFGKPGNKGLTHIMAFTTVFQLWFIWAIIYMAQMNPLVNPEYKD</sequence>
<dbReference type="PANTHER" id="PTHR12263">
    <property type="entry name" value="VACUOLAR ATP SYNTHASE SUBUNIT H"/>
    <property type="match status" value="1"/>
</dbReference>
<evidence type="ECO:0000256" key="8">
    <source>
        <dbReference type="ARBA" id="ARBA00023136"/>
    </source>
</evidence>
<evidence type="ECO:0000256" key="2">
    <source>
        <dbReference type="ARBA" id="ARBA00008328"/>
    </source>
</evidence>
<evidence type="ECO:0000256" key="7">
    <source>
        <dbReference type="ARBA" id="ARBA00023065"/>
    </source>
</evidence>
<proteinExistence type="inferred from homology"/>
<evidence type="ECO:0000313" key="11">
    <source>
        <dbReference type="Proteomes" id="UP000075714"/>
    </source>
</evidence>
<comment type="subcellular location">
    <subcellularLocation>
        <location evidence="1">Endomembrane system</location>
        <topology evidence="1">Multi-pass membrane protein</topology>
    </subcellularLocation>
</comment>
<dbReference type="Proteomes" id="UP000075714">
    <property type="component" value="Unassembled WGS sequence"/>
</dbReference>
<dbReference type="AlphaFoldDB" id="A0A150GZ20"/>
<protein>
    <submittedName>
        <fullName evidence="10">Uncharacterized protein</fullName>
    </submittedName>
</protein>
<dbReference type="GO" id="GO:0046961">
    <property type="term" value="F:proton-transporting ATPase activity, rotational mechanism"/>
    <property type="evidence" value="ECO:0007669"/>
    <property type="project" value="InterPro"/>
</dbReference>
<dbReference type="InterPro" id="IPR008389">
    <property type="entry name" value="ATPase_V0-cplx_e1/e2_su"/>
</dbReference>
<comment type="caution">
    <text evidence="10">The sequence shown here is derived from an EMBL/GenBank/DDBJ whole genome shotgun (WGS) entry which is preliminary data.</text>
</comment>
<feature type="transmembrane region" description="Helical" evidence="9">
    <location>
        <begin position="6"/>
        <end position="25"/>
    </location>
</feature>
<organism evidence="10 11">
    <name type="scientific">Gonium pectorale</name>
    <name type="common">Green alga</name>
    <dbReference type="NCBI Taxonomy" id="33097"/>
    <lineage>
        <taxon>Eukaryota</taxon>
        <taxon>Viridiplantae</taxon>
        <taxon>Chlorophyta</taxon>
        <taxon>core chlorophytes</taxon>
        <taxon>Chlorophyceae</taxon>
        <taxon>CS clade</taxon>
        <taxon>Chlamydomonadales</taxon>
        <taxon>Volvocaceae</taxon>
        <taxon>Gonium</taxon>
    </lineage>
</organism>